<evidence type="ECO:0000313" key="2">
    <source>
        <dbReference type="EMBL" id="GAA1553652.1"/>
    </source>
</evidence>
<sequence>MNTSIARWGRRLGTAAALSLMAAAATAVLAGPASASGISGLDIVEDSSGVNSGPDNEAYAECPAGTKVVGAGVTNTGLGQVVVDILRPETRAVYAHAYEDGNGFSGRWSLTVRAICAPDVELINYEIVGVTSTPDSRSPKDITSTCPGGKALIGMGWALAGAGGDVGVTDVIPASDHVYVRAYEENNSATTAAWSVTAYRICASSLTGLVIRTSSTTPGSGSQGKSQPCPVGKVALGGGANIVGGTGNVVLHNLWPGSFYANQWLMSANASEDDDGAPAAWHLTLNQICVDD</sequence>
<evidence type="ECO:0008006" key="4">
    <source>
        <dbReference type="Google" id="ProtNLM"/>
    </source>
</evidence>
<accession>A0ABN2C7D3</accession>
<evidence type="ECO:0000313" key="3">
    <source>
        <dbReference type="Proteomes" id="UP001501470"/>
    </source>
</evidence>
<feature type="signal peptide" evidence="1">
    <location>
        <begin position="1"/>
        <end position="35"/>
    </location>
</feature>
<protein>
    <recommendedName>
        <fullName evidence="4">Secreted protein</fullName>
    </recommendedName>
</protein>
<comment type="caution">
    <text evidence="2">The sequence shown here is derived from an EMBL/GenBank/DDBJ whole genome shotgun (WGS) entry which is preliminary data.</text>
</comment>
<keyword evidence="3" id="KW-1185">Reference proteome</keyword>
<dbReference type="EMBL" id="BAAAQD010000023">
    <property type="protein sequence ID" value="GAA1553652.1"/>
    <property type="molecule type" value="Genomic_DNA"/>
</dbReference>
<dbReference type="RefSeq" id="WP_344510032.1">
    <property type="nucleotide sequence ID" value="NZ_BAAAQD010000023.1"/>
</dbReference>
<dbReference type="Proteomes" id="UP001501470">
    <property type="component" value="Unassembled WGS sequence"/>
</dbReference>
<keyword evidence="1" id="KW-0732">Signal</keyword>
<name>A0ABN2C7D3_9ACTN</name>
<gene>
    <name evidence="2" type="ORF">GCM10009827_087990</name>
</gene>
<reference evidence="2 3" key="1">
    <citation type="journal article" date="2019" name="Int. J. Syst. Evol. Microbiol.">
        <title>The Global Catalogue of Microorganisms (GCM) 10K type strain sequencing project: providing services to taxonomists for standard genome sequencing and annotation.</title>
        <authorList>
            <consortium name="The Broad Institute Genomics Platform"/>
            <consortium name="The Broad Institute Genome Sequencing Center for Infectious Disease"/>
            <person name="Wu L."/>
            <person name="Ma J."/>
        </authorList>
    </citation>
    <scope>NUCLEOTIDE SEQUENCE [LARGE SCALE GENOMIC DNA]</scope>
    <source>
        <strain evidence="2 3">JCM 15933</strain>
    </source>
</reference>
<proteinExistence type="predicted"/>
<feature type="chain" id="PRO_5046215133" description="Secreted protein" evidence="1">
    <location>
        <begin position="36"/>
        <end position="292"/>
    </location>
</feature>
<evidence type="ECO:0000256" key="1">
    <source>
        <dbReference type="SAM" id="SignalP"/>
    </source>
</evidence>
<organism evidence="2 3">
    <name type="scientific">Dactylosporangium maewongense</name>
    <dbReference type="NCBI Taxonomy" id="634393"/>
    <lineage>
        <taxon>Bacteria</taxon>
        <taxon>Bacillati</taxon>
        <taxon>Actinomycetota</taxon>
        <taxon>Actinomycetes</taxon>
        <taxon>Micromonosporales</taxon>
        <taxon>Micromonosporaceae</taxon>
        <taxon>Dactylosporangium</taxon>
    </lineage>
</organism>